<comment type="function">
    <text evidence="14">Non-classical phosphatidylinositol (PtdIns) transfer protein (PITP), which exhibits PtdIns-binding/transfer activity in the absence of detectable PtdCho-binding/transfer activity. Regulates PtdIns(4,5)P2 homeostasis at the plasma membrane. Heme-binding protein that may play a role in organic oxidant-induced stress responses.</text>
</comment>
<gene>
    <name evidence="17" type="ORF">QM012_002367</name>
</gene>
<feature type="domain" description="CRAL-TRIO" evidence="16">
    <location>
        <begin position="169"/>
        <end position="303"/>
    </location>
</feature>
<evidence type="ECO:0000256" key="10">
    <source>
        <dbReference type="ARBA" id="ARBA00023004"/>
    </source>
</evidence>
<evidence type="ECO:0000256" key="2">
    <source>
        <dbReference type="ARBA" id="ARBA00004406"/>
    </source>
</evidence>
<evidence type="ECO:0000259" key="16">
    <source>
        <dbReference type="PROSITE" id="PS50191"/>
    </source>
</evidence>
<dbReference type="InterPro" id="IPR001251">
    <property type="entry name" value="CRAL-TRIO_dom"/>
</dbReference>
<evidence type="ECO:0000256" key="4">
    <source>
        <dbReference type="ARBA" id="ARBA00022448"/>
    </source>
</evidence>
<comment type="cofactor">
    <cofactor evidence="1">
        <name>heme b</name>
        <dbReference type="ChEBI" id="CHEBI:60344"/>
    </cofactor>
</comment>
<keyword evidence="12 15" id="KW-0472">Membrane</keyword>
<comment type="subcellular location">
    <subcellularLocation>
        <location evidence="15">Cytoplasm</location>
    </subcellularLocation>
    <subcellularLocation>
        <location evidence="2 15">Endoplasmic reticulum membrane</location>
        <topology evidence="2 15">Peripheral membrane protein</topology>
    </subcellularLocation>
    <subcellularLocation>
        <location evidence="15">Microsome membrane</location>
        <topology evidence="15">Peripheral membrane protein</topology>
    </subcellularLocation>
</comment>
<name>A0ABR0TBQ9_AURPU</name>
<dbReference type="PANTHER" id="PTHR47669">
    <property type="entry name" value="PHOSPHATIDYLINOSITOL TRANSFER PROTEIN SFH5"/>
    <property type="match status" value="1"/>
</dbReference>
<evidence type="ECO:0000256" key="12">
    <source>
        <dbReference type="ARBA" id="ARBA00023136"/>
    </source>
</evidence>
<proteinExistence type="inferred from homology"/>
<keyword evidence="8 15" id="KW-0256">Endoplasmic reticulum</keyword>
<keyword evidence="4 15" id="KW-0813">Transport</keyword>
<evidence type="ECO:0000256" key="13">
    <source>
        <dbReference type="ARBA" id="ARBA00024146"/>
    </source>
</evidence>
<dbReference type="Gene3D" id="3.40.525.10">
    <property type="entry name" value="CRAL-TRIO lipid binding domain"/>
    <property type="match status" value="1"/>
</dbReference>
<evidence type="ECO:0000256" key="5">
    <source>
        <dbReference type="ARBA" id="ARBA00022490"/>
    </source>
</evidence>
<dbReference type="PANTHER" id="PTHR47669:SF1">
    <property type="entry name" value="PHOSPHATIDYLINOSITOL TRANSFER PROTEIN SFH5"/>
    <property type="match status" value="1"/>
</dbReference>
<dbReference type="CDD" id="cd00170">
    <property type="entry name" value="SEC14"/>
    <property type="match status" value="1"/>
</dbReference>
<evidence type="ECO:0000256" key="14">
    <source>
        <dbReference type="ARBA" id="ARBA00024180"/>
    </source>
</evidence>
<dbReference type="Pfam" id="PF00650">
    <property type="entry name" value="CRAL_TRIO"/>
    <property type="match status" value="1"/>
</dbReference>
<evidence type="ECO:0000256" key="1">
    <source>
        <dbReference type="ARBA" id="ARBA00001970"/>
    </source>
</evidence>
<keyword evidence="10" id="KW-0408">Iron</keyword>
<dbReference type="EMBL" id="JASGXD010000013">
    <property type="protein sequence ID" value="KAK6001877.1"/>
    <property type="molecule type" value="Genomic_DNA"/>
</dbReference>
<protein>
    <recommendedName>
        <fullName evidence="15">Phosphatidylinositol transfer protein SFH5</fullName>
        <shortName evidence="15">PITP SFH5</shortName>
    </recommendedName>
</protein>
<evidence type="ECO:0000256" key="11">
    <source>
        <dbReference type="ARBA" id="ARBA00023055"/>
    </source>
</evidence>
<keyword evidence="9 15" id="KW-0492">Microsome</keyword>
<accession>A0ABR0TBQ9</accession>
<keyword evidence="5 15" id="KW-0963">Cytoplasm</keyword>
<evidence type="ECO:0000256" key="3">
    <source>
        <dbReference type="ARBA" id="ARBA00006667"/>
    </source>
</evidence>
<evidence type="ECO:0000256" key="15">
    <source>
        <dbReference type="RuleBase" id="RU367059"/>
    </source>
</evidence>
<reference evidence="17 18" key="1">
    <citation type="submission" date="2023-11" db="EMBL/GenBank/DDBJ databases">
        <title>Draft genome sequence and annotation of the polyextremotolerant black yeast-like fungus Aureobasidium pullulans NRRL 62042.</title>
        <authorList>
            <person name="Dielentheis-Frenken M.R.E."/>
            <person name="Wibberg D."/>
            <person name="Blank L.M."/>
            <person name="Tiso T."/>
        </authorList>
    </citation>
    <scope>NUCLEOTIDE SEQUENCE [LARGE SCALE GENOMIC DNA]</scope>
    <source>
        <strain evidence="17 18">NRRL 62042</strain>
    </source>
</reference>
<dbReference type="InterPro" id="IPR036273">
    <property type="entry name" value="CRAL/TRIO_N_dom_sf"/>
</dbReference>
<keyword evidence="7" id="KW-0479">Metal-binding</keyword>
<sequence>MNSSLLSSDANRVTAADLNVKVDAATKKAGSDWDDLPENHALLKMSAKLGELITEAGYSEMYGVELSAPTEEGKAAPFSTLIILQKFLRANQGQVNKACEQLLGALKWRKEFKPLEVKKQVFDKTKFDGLGYITKLKSVPESPNEVDIATFNIYGAVKDTKKTFGDLNEFIRWRVALMELTLESLSLSTATTPIPDYGKGPDPYQALQIHDYLRVSFLRQPAEVKAASQKAIQLFSAHYPETLSKKYFVNVPLVMQWMFGAMQVFMAKETIAKMQWMSYGEELHKYLGPDVSKQYGGQGPDLEAAGVTPLYQQQPSGDAVADAAAAKEMAI</sequence>
<evidence type="ECO:0000313" key="18">
    <source>
        <dbReference type="Proteomes" id="UP001341245"/>
    </source>
</evidence>
<keyword evidence="18" id="KW-1185">Reference proteome</keyword>
<evidence type="ECO:0000256" key="6">
    <source>
        <dbReference type="ARBA" id="ARBA00022617"/>
    </source>
</evidence>
<dbReference type="SUPFAM" id="SSF46938">
    <property type="entry name" value="CRAL/TRIO N-terminal domain"/>
    <property type="match status" value="1"/>
</dbReference>
<evidence type="ECO:0000256" key="9">
    <source>
        <dbReference type="ARBA" id="ARBA00022848"/>
    </source>
</evidence>
<keyword evidence="11 15" id="KW-0445">Lipid transport</keyword>
<evidence type="ECO:0000256" key="7">
    <source>
        <dbReference type="ARBA" id="ARBA00022723"/>
    </source>
</evidence>
<evidence type="ECO:0000256" key="8">
    <source>
        <dbReference type="ARBA" id="ARBA00022824"/>
    </source>
</evidence>
<comment type="caution">
    <text evidence="17">The sequence shown here is derived from an EMBL/GenBank/DDBJ whole genome shotgun (WGS) entry which is preliminary data.</text>
</comment>
<dbReference type="InterPro" id="IPR036865">
    <property type="entry name" value="CRAL-TRIO_dom_sf"/>
</dbReference>
<dbReference type="InterPro" id="IPR042938">
    <property type="entry name" value="Sfh5"/>
</dbReference>
<dbReference type="PROSITE" id="PS50191">
    <property type="entry name" value="CRAL_TRIO"/>
    <property type="match status" value="1"/>
</dbReference>
<dbReference type="Proteomes" id="UP001341245">
    <property type="component" value="Unassembled WGS sequence"/>
</dbReference>
<comment type="catalytic activity">
    <reaction evidence="13">
        <text>a 1,2-diacyl-sn-glycero-3-phospho-(1D-myo-inositol)(in) = a 1,2-diacyl-sn-glycero-3-phospho-(1D-myo-inositol)(out)</text>
        <dbReference type="Rhea" id="RHEA:38691"/>
        <dbReference type="ChEBI" id="CHEBI:57880"/>
    </reaction>
    <physiologicalReaction direction="left-to-right" evidence="13">
        <dbReference type="Rhea" id="RHEA:38692"/>
    </physiologicalReaction>
</comment>
<evidence type="ECO:0000313" key="17">
    <source>
        <dbReference type="EMBL" id="KAK6001877.1"/>
    </source>
</evidence>
<comment type="similarity">
    <text evidence="3 15">Belongs to the SFH5 family.</text>
</comment>
<keyword evidence="6" id="KW-0349">Heme</keyword>
<dbReference type="SUPFAM" id="SSF52087">
    <property type="entry name" value="CRAL/TRIO domain"/>
    <property type="match status" value="1"/>
</dbReference>
<organism evidence="17 18">
    <name type="scientific">Aureobasidium pullulans</name>
    <name type="common">Black yeast</name>
    <name type="synonym">Pullularia pullulans</name>
    <dbReference type="NCBI Taxonomy" id="5580"/>
    <lineage>
        <taxon>Eukaryota</taxon>
        <taxon>Fungi</taxon>
        <taxon>Dikarya</taxon>
        <taxon>Ascomycota</taxon>
        <taxon>Pezizomycotina</taxon>
        <taxon>Dothideomycetes</taxon>
        <taxon>Dothideomycetidae</taxon>
        <taxon>Dothideales</taxon>
        <taxon>Saccotheciaceae</taxon>
        <taxon>Aureobasidium</taxon>
    </lineage>
</organism>